<dbReference type="GO" id="GO:0046872">
    <property type="term" value="F:metal ion binding"/>
    <property type="evidence" value="ECO:0007669"/>
    <property type="project" value="UniProtKB-KW"/>
</dbReference>
<dbReference type="PANTHER" id="PTHR43401:SF2">
    <property type="entry name" value="L-THREONINE 3-DEHYDROGENASE"/>
    <property type="match status" value="1"/>
</dbReference>
<dbReference type="EMBL" id="FXAT01000013">
    <property type="protein sequence ID" value="SMG59611.1"/>
    <property type="molecule type" value="Genomic_DNA"/>
</dbReference>
<dbReference type="InterPro" id="IPR011032">
    <property type="entry name" value="GroES-like_sf"/>
</dbReference>
<dbReference type="Pfam" id="PF08240">
    <property type="entry name" value="ADH_N"/>
    <property type="match status" value="1"/>
</dbReference>
<evidence type="ECO:0000256" key="1">
    <source>
        <dbReference type="ARBA" id="ARBA00022723"/>
    </source>
</evidence>
<dbReference type="InterPro" id="IPR013154">
    <property type="entry name" value="ADH-like_N"/>
</dbReference>
<sequence length="372" mass="40423">MTTNQMMRVARLHEVGGTMRVEEIARPAPRDHDVLVRVRACGVVPNLRNIITHGPSWYPNRPLPPFPAIFGLDVTGEIVEIGSKVRDVNIGDRVYVNPGRSCGTCRHCRRGDPLSCAWYTFAGYFGFSNKSLEIFEQYPYGGFGEFMTAPATALAKLPDDISFEQGARIGYIGTAYSALKKCHADAPSTVLINGASGTLGVSCVLSALALGVNRILGTGRNRSLLERVKALAPDRIEIFTLDQGSVTEWAKRETGGEGVDSAIDCLGPGALQETFLEGFYSVRRGGTFVNIGATRSKVPIEVHHLMSSNISFVSSLWFTTREAQELFAFAHAGLLDMSVFATRSYPLESIDDAIEGSQDRTNGGFSNFVVCP</sequence>
<keyword evidence="3" id="KW-0560">Oxidoreductase</keyword>
<dbReference type="RefSeq" id="WP_244196179.1">
    <property type="nucleotide sequence ID" value="NZ_FXAT01000013.1"/>
</dbReference>
<dbReference type="GO" id="GO:0016491">
    <property type="term" value="F:oxidoreductase activity"/>
    <property type="evidence" value="ECO:0007669"/>
    <property type="project" value="UniProtKB-KW"/>
</dbReference>
<keyword evidence="6" id="KW-1185">Reference proteome</keyword>
<reference evidence="6" key="1">
    <citation type="submission" date="2017-04" db="EMBL/GenBank/DDBJ databases">
        <authorList>
            <person name="Varghese N."/>
            <person name="Submissions S."/>
        </authorList>
    </citation>
    <scope>NUCLEOTIDE SEQUENCE [LARGE SCALE GENOMIC DNA]</scope>
    <source>
        <strain evidence="6">LMG 29540</strain>
    </source>
</reference>
<dbReference type="PANTHER" id="PTHR43401">
    <property type="entry name" value="L-THREONINE 3-DEHYDROGENASE"/>
    <property type="match status" value="1"/>
</dbReference>
<feature type="domain" description="Enoyl reductase (ER)" evidence="4">
    <location>
        <begin position="16"/>
        <end position="362"/>
    </location>
</feature>
<dbReference type="Gene3D" id="3.90.180.10">
    <property type="entry name" value="Medium-chain alcohol dehydrogenases, catalytic domain"/>
    <property type="match status" value="1"/>
</dbReference>
<dbReference type="InterPro" id="IPR013149">
    <property type="entry name" value="ADH-like_C"/>
</dbReference>
<dbReference type="SMART" id="SM00829">
    <property type="entry name" value="PKS_ER"/>
    <property type="match status" value="1"/>
</dbReference>
<keyword evidence="2" id="KW-0862">Zinc</keyword>
<dbReference type="InterPro" id="IPR020843">
    <property type="entry name" value="ER"/>
</dbReference>
<evidence type="ECO:0000256" key="2">
    <source>
        <dbReference type="ARBA" id="ARBA00022833"/>
    </source>
</evidence>
<dbReference type="InterPro" id="IPR050129">
    <property type="entry name" value="Zn_alcohol_dh"/>
</dbReference>
<accession>A0A1X7M0K4</accession>
<dbReference type="Proteomes" id="UP000193228">
    <property type="component" value="Unassembled WGS sequence"/>
</dbReference>
<dbReference type="SUPFAM" id="SSF50129">
    <property type="entry name" value="GroES-like"/>
    <property type="match status" value="1"/>
</dbReference>
<organism evidence="5 6">
    <name type="scientific">Paraburkholderia susongensis</name>
    <dbReference type="NCBI Taxonomy" id="1515439"/>
    <lineage>
        <taxon>Bacteria</taxon>
        <taxon>Pseudomonadati</taxon>
        <taxon>Pseudomonadota</taxon>
        <taxon>Betaproteobacteria</taxon>
        <taxon>Burkholderiales</taxon>
        <taxon>Burkholderiaceae</taxon>
        <taxon>Paraburkholderia</taxon>
    </lineage>
</organism>
<evidence type="ECO:0000313" key="5">
    <source>
        <dbReference type="EMBL" id="SMG59611.1"/>
    </source>
</evidence>
<dbReference type="STRING" id="1515439.SAMN06265784_113131"/>
<dbReference type="Pfam" id="PF00107">
    <property type="entry name" value="ADH_zinc_N"/>
    <property type="match status" value="1"/>
</dbReference>
<name>A0A1X7M0K4_9BURK</name>
<proteinExistence type="predicted"/>
<evidence type="ECO:0000259" key="4">
    <source>
        <dbReference type="SMART" id="SM00829"/>
    </source>
</evidence>
<dbReference type="SUPFAM" id="SSF51735">
    <property type="entry name" value="NAD(P)-binding Rossmann-fold domains"/>
    <property type="match status" value="1"/>
</dbReference>
<keyword evidence="1" id="KW-0479">Metal-binding</keyword>
<dbReference type="AlphaFoldDB" id="A0A1X7M0K4"/>
<evidence type="ECO:0000256" key="3">
    <source>
        <dbReference type="ARBA" id="ARBA00023002"/>
    </source>
</evidence>
<protein>
    <submittedName>
        <fullName evidence="5">Alcohol dehydrogenase</fullName>
    </submittedName>
</protein>
<dbReference type="InterPro" id="IPR036291">
    <property type="entry name" value="NAD(P)-bd_dom_sf"/>
</dbReference>
<gene>
    <name evidence="5" type="ORF">SAMN06265784_113131</name>
</gene>
<evidence type="ECO:0000313" key="6">
    <source>
        <dbReference type="Proteomes" id="UP000193228"/>
    </source>
</evidence>